<name>A0ABN8ICJ8_9NEOP</name>
<keyword evidence="2" id="KW-1185">Reference proteome</keyword>
<protein>
    <submittedName>
        <fullName evidence="1">Uncharacterized protein</fullName>
    </submittedName>
</protein>
<organism evidence="1 2">
    <name type="scientific">Iphiclides podalirius</name>
    <name type="common">scarce swallowtail</name>
    <dbReference type="NCBI Taxonomy" id="110791"/>
    <lineage>
        <taxon>Eukaryota</taxon>
        <taxon>Metazoa</taxon>
        <taxon>Ecdysozoa</taxon>
        <taxon>Arthropoda</taxon>
        <taxon>Hexapoda</taxon>
        <taxon>Insecta</taxon>
        <taxon>Pterygota</taxon>
        <taxon>Neoptera</taxon>
        <taxon>Endopterygota</taxon>
        <taxon>Lepidoptera</taxon>
        <taxon>Glossata</taxon>
        <taxon>Ditrysia</taxon>
        <taxon>Papilionoidea</taxon>
        <taxon>Papilionidae</taxon>
        <taxon>Papilioninae</taxon>
        <taxon>Iphiclides</taxon>
    </lineage>
</organism>
<evidence type="ECO:0000313" key="2">
    <source>
        <dbReference type="Proteomes" id="UP000837857"/>
    </source>
</evidence>
<reference evidence="1" key="1">
    <citation type="submission" date="2022-03" db="EMBL/GenBank/DDBJ databases">
        <authorList>
            <person name="Martin H S."/>
        </authorList>
    </citation>
    <scope>NUCLEOTIDE SEQUENCE</scope>
</reference>
<dbReference type="EMBL" id="OW152833">
    <property type="protein sequence ID" value="CAH2054121.1"/>
    <property type="molecule type" value="Genomic_DNA"/>
</dbReference>
<evidence type="ECO:0000313" key="1">
    <source>
        <dbReference type="EMBL" id="CAH2054121.1"/>
    </source>
</evidence>
<accession>A0ABN8ICJ8</accession>
<proteinExistence type="predicted"/>
<gene>
    <name evidence="1" type="ORF">IPOD504_LOCUS8494</name>
</gene>
<feature type="non-terminal residue" evidence="1">
    <location>
        <position position="194"/>
    </location>
</feature>
<sequence>MIVCIRKSGIWPGERVSKQNFGKSAGAWTRLVFVADCTAGRDRSMGRQRQYRARSRPVRTRDAARRDTITRSRQLPTRTDQVRARNITAVRRRLFRRFPRILRLGVFARTTLPGSRGRRVSRLHNNATGGRVENVVRSVKIPPFSLRLGRASTRLPVTASRQVFGQKVPRLSDIAVAEFASKLKPRLTCAAISK</sequence>
<dbReference type="Proteomes" id="UP000837857">
    <property type="component" value="Chromosome 21"/>
</dbReference>